<keyword evidence="3 5" id="KW-1133">Transmembrane helix</keyword>
<evidence type="ECO:0000313" key="7">
    <source>
        <dbReference type="EMBL" id="RMB59725.1"/>
    </source>
</evidence>
<proteinExistence type="predicted"/>
<gene>
    <name evidence="7" type="ORF">EAX62_08200</name>
</gene>
<reference evidence="7 8" key="1">
    <citation type="submission" date="2018-10" db="EMBL/GenBank/DDBJ databases">
        <title>Tessaracoccus antarcticuss sp. nov., isolated from sediment.</title>
        <authorList>
            <person name="Zhou L.Y."/>
            <person name="Du Z.J."/>
        </authorList>
    </citation>
    <scope>NUCLEOTIDE SEQUENCE [LARGE SCALE GENOMIC DNA]</scope>
    <source>
        <strain evidence="7 8">JDX10</strain>
    </source>
</reference>
<dbReference type="Proteomes" id="UP000275256">
    <property type="component" value="Unassembled WGS sequence"/>
</dbReference>
<dbReference type="GO" id="GO:0140359">
    <property type="term" value="F:ABC-type transporter activity"/>
    <property type="evidence" value="ECO:0007669"/>
    <property type="project" value="InterPro"/>
</dbReference>
<feature type="domain" description="ABC-2 type transporter transmembrane" evidence="6">
    <location>
        <begin position="18"/>
        <end position="221"/>
    </location>
</feature>
<evidence type="ECO:0000256" key="2">
    <source>
        <dbReference type="ARBA" id="ARBA00022692"/>
    </source>
</evidence>
<dbReference type="EMBL" id="REFW01000002">
    <property type="protein sequence ID" value="RMB59725.1"/>
    <property type="molecule type" value="Genomic_DNA"/>
</dbReference>
<feature type="transmembrane region" description="Helical" evidence="5">
    <location>
        <begin position="222"/>
        <end position="241"/>
    </location>
</feature>
<comment type="caution">
    <text evidence="7">The sequence shown here is derived from an EMBL/GenBank/DDBJ whole genome shotgun (WGS) entry which is preliminary data.</text>
</comment>
<keyword evidence="8" id="KW-1185">Reference proteome</keyword>
<protein>
    <submittedName>
        <fullName evidence="7">ABC transporter permease</fullName>
    </submittedName>
</protein>
<evidence type="ECO:0000313" key="8">
    <source>
        <dbReference type="Proteomes" id="UP000275256"/>
    </source>
</evidence>
<name>A0A3M0G4E7_9ACTN</name>
<dbReference type="PANTHER" id="PTHR43229">
    <property type="entry name" value="NODULATION PROTEIN J"/>
    <property type="match status" value="1"/>
</dbReference>
<accession>A0A3M0G4E7</accession>
<comment type="subcellular location">
    <subcellularLocation>
        <location evidence="1">Membrane</location>
        <topology evidence="1">Multi-pass membrane protein</topology>
    </subcellularLocation>
</comment>
<dbReference type="InterPro" id="IPR013525">
    <property type="entry name" value="ABC2_TM"/>
</dbReference>
<keyword evidence="4 5" id="KW-0472">Membrane</keyword>
<dbReference type="InterPro" id="IPR051784">
    <property type="entry name" value="Nod_factor_ABC_transporter"/>
</dbReference>
<dbReference type="GO" id="GO:0016020">
    <property type="term" value="C:membrane"/>
    <property type="evidence" value="ECO:0007669"/>
    <property type="project" value="UniProtKB-SubCell"/>
</dbReference>
<feature type="transmembrane region" description="Helical" evidence="5">
    <location>
        <begin position="181"/>
        <end position="202"/>
    </location>
</feature>
<evidence type="ECO:0000256" key="5">
    <source>
        <dbReference type="SAM" id="Phobius"/>
    </source>
</evidence>
<dbReference type="Pfam" id="PF01061">
    <property type="entry name" value="ABC2_membrane"/>
    <property type="match status" value="1"/>
</dbReference>
<dbReference type="AlphaFoldDB" id="A0A3M0G4E7"/>
<feature type="transmembrane region" description="Helical" evidence="5">
    <location>
        <begin position="37"/>
        <end position="54"/>
    </location>
</feature>
<evidence type="ECO:0000259" key="6">
    <source>
        <dbReference type="Pfam" id="PF01061"/>
    </source>
</evidence>
<feature type="transmembrane region" description="Helical" evidence="5">
    <location>
        <begin position="66"/>
        <end position="88"/>
    </location>
</feature>
<evidence type="ECO:0000256" key="1">
    <source>
        <dbReference type="ARBA" id="ARBA00004141"/>
    </source>
</evidence>
<feature type="transmembrane region" description="Helical" evidence="5">
    <location>
        <begin position="142"/>
        <end position="169"/>
    </location>
</feature>
<dbReference type="OrthoDB" id="160207at2"/>
<dbReference type="PANTHER" id="PTHR43229:SF2">
    <property type="entry name" value="NODULATION PROTEIN J"/>
    <property type="match status" value="1"/>
</dbReference>
<dbReference type="RefSeq" id="WP_121901204.1">
    <property type="nucleotide sequence ID" value="NZ_REFW01000002.1"/>
</dbReference>
<sequence length="249" mass="25614">MTALDFTPAAGAAPRSRQVWAHATTEASLILRNGEQALLALVIPIGILVAGRFLGSRFGLDFPTLAPSVLALAIWSSCFTSLAISTGFERRYNVLERLAATPLGKSGILLGKATAIALVTGVQLVVLLGVALVLGWRPGLDPVALVIAVVACLLAAGAFAGLALCLAGTARPEITLAVANLVYLIGLVGGGILLPVASHPAWARPIISLLPTAALGEALRNGTAMTLVVLAVWCAGTLVVARKVFRWTS</sequence>
<organism evidence="7 8">
    <name type="scientific">Tessaracoccus antarcticus</name>
    <dbReference type="NCBI Taxonomy" id="2479848"/>
    <lineage>
        <taxon>Bacteria</taxon>
        <taxon>Bacillati</taxon>
        <taxon>Actinomycetota</taxon>
        <taxon>Actinomycetes</taxon>
        <taxon>Propionibacteriales</taxon>
        <taxon>Propionibacteriaceae</taxon>
        <taxon>Tessaracoccus</taxon>
    </lineage>
</organism>
<keyword evidence="2 5" id="KW-0812">Transmembrane</keyword>
<evidence type="ECO:0000256" key="3">
    <source>
        <dbReference type="ARBA" id="ARBA00022989"/>
    </source>
</evidence>
<evidence type="ECO:0000256" key="4">
    <source>
        <dbReference type="ARBA" id="ARBA00023136"/>
    </source>
</evidence>
<feature type="transmembrane region" description="Helical" evidence="5">
    <location>
        <begin position="109"/>
        <end position="136"/>
    </location>
</feature>